<dbReference type="InterPro" id="IPR002143">
    <property type="entry name" value="Ribosomal_uL1"/>
</dbReference>
<dbReference type="GO" id="GO:0003735">
    <property type="term" value="F:structural constituent of ribosome"/>
    <property type="evidence" value="ECO:0007669"/>
    <property type="project" value="InterPro"/>
</dbReference>
<dbReference type="InterPro" id="IPR016095">
    <property type="entry name" value="Ribosomal_uL1_3-a/b-sand"/>
</dbReference>
<dbReference type="InterPro" id="IPR023674">
    <property type="entry name" value="Ribosomal_uL1-like"/>
</dbReference>
<evidence type="ECO:0000313" key="14">
    <source>
        <dbReference type="Proteomes" id="UP000192315"/>
    </source>
</evidence>
<dbReference type="OrthoDB" id="10382at2157"/>
<dbReference type="PANTHER" id="PTHR36427:SF3">
    <property type="entry name" value="LARGE RIBOSOMAL SUBUNIT PROTEIN UL1M"/>
    <property type="match status" value="1"/>
</dbReference>
<dbReference type="Pfam" id="PF00687">
    <property type="entry name" value="Ribosomal_L1"/>
    <property type="match status" value="1"/>
</dbReference>
<comment type="caution">
    <text evidence="13">The sequence shown here is derived from an EMBL/GenBank/DDBJ whole genome shotgun (WGS) entry which is preliminary data.</text>
</comment>
<dbReference type="Proteomes" id="UP000192315">
    <property type="component" value="Unassembled WGS sequence"/>
</dbReference>
<organism evidence="13 14">
    <name type="scientific">Picrophilus torridus (strain ATCC 700027 / DSM 9790 / JCM 10055 / NBRC 100828 / KAW 2/3)</name>
    <dbReference type="NCBI Taxonomy" id="1122961"/>
    <lineage>
        <taxon>Archaea</taxon>
        <taxon>Methanobacteriati</taxon>
        <taxon>Thermoplasmatota</taxon>
        <taxon>Thermoplasmata</taxon>
        <taxon>Thermoplasmatales</taxon>
        <taxon>Picrophilaceae</taxon>
        <taxon>Picrophilus</taxon>
    </lineage>
</organism>
<keyword evidence="3 11" id="KW-0678">Repressor</keyword>
<keyword evidence="4 11" id="KW-0820">tRNA-binding</keyword>
<comment type="function">
    <text evidence="10">Probably involved in E site tRNA release. Binds directly to 23S rRNA.</text>
</comment>
<dbReference type="PANTHER" id="PTHR36427">
    <property type="entry name" value="54S RIBOSOMAL PROTEIN L1, MITOCHONDRIAL"/>
    <property type="match status" value="1"/>
</dbReference>
<keyword evidence="8 11" id="KW-0689">Ribosomal protein</keyword>
<gene>
    <name evidence="11" type="primary">rpl1</name>
    <name evidence="13" type="ORF">SAMN02745355_0569</name>
</gene>
<evidence type="ECO:0000256" key="12">
    <source>
        <dbReference type="RuleBase" id="RU000659"/>
    </source>
</evidence>
<evidence type="ECO:0000256" key="2">
    <source>
        <dbReference type="ARBA" id="ARBA00011838"/>
    </source>
</evidence>
<dbReference type="InterPro" id="IPR028364">
    <property type="entry name" value="Ribosomal_uL1/biogenesis"/>
</dbReference>
<evidence type="ECO:0000256" key="7">
    <source>
        <dbReference type="ARBA" id="ARBA00022884"/>
    </source>
</evidence>
<evidence type="ECO:0000256" key="9">
    <source>
        <dbReference type="ARBA" id="ARBA00023274"/>
    </source>
</evidence>
<evidence type="ECO:0000256" key="3">
    <source>
        <dbReference type="ARBA" id="ARBA00022491"/>
    </source>
</evidence>
<keyword evidence="14" id="KW-1185">Reference proteome</keyword>
<dbReference type="InterPro" id="IPR023673">
    <property type="entry name" value="Ribosomal_uL1_CS"/>
</dbReference>
<comment type="subunit">
    <text evidence="2 11">Part of the 50S ribosomal subunit.</text>
</comment>
<dbReference type="PROSITE" id="PS01199">
    <property type="entry name" value="RIBOSOMAL_L1"/>
    <property type="match status" value="1"/>
</dbReference>
<comment type="function">
    <text evidence="11">Protein L1 is also a translational repressor protein, it controls the translation of its operon by binding to its mRNA.</text>
</comment>
<evidence type="ECO:0000256" key="1">
    <source>
        <dbReference type="ARBA" id="ARBA00010531"/>
    </source>
</evidence>
<dbReference type="Gene3D" id="3.30.190.20">
    <property type="match status" value="1"/>
</dbReference>
<dbReference type="FunFam" id="3.40.50.790:FF:000005">
    <property type="entry name" value="50S ribosomal protein L1"/>
    <property type="match status" value="1"/>
</dbReference>
<reference evidence="13 14" key="1">
    <citation type="submission" date="2017-04" db="EMBL/GenBank/DDBJ databases">
        <authorList>
            <person name="Varghese N."/>
            <person name="Submissions S."/>
        </authorList>
    </citation>
    <scope>NUCLEOTIDE SEQUENCE [LARGE SCALE GENOMIC DNA]</scope>
    <source>
        <strain evidence="13 14">DSM 9789</strain>
    </source>
</reference>
<comment type="function">
    <text evidence="11">Binds directly to 23S rRNA. Probably involved in E site tRNA release.</text>
</comment>
<evidence type="ECO:0000313" key="13">
    <source>
        <dbReference type="EMBL" id="SMD30675.1"/>
    </source>
</evidence>
<dbReference type="HAMAP" id="MF_01318_A">
    <property type="entry name" value="Ribosomal_uL1_A"/>
    <property type="match status" value="1"/>
</dbReference>
<dbReference type="CDD" id="cd00403">
    <property type="entry name" value="Ribosomal_L1"/>
    <property type="match status" value="1"/>
</dbReference>
<keyword evidence="5 11" id="KW-0699">rRNA-binding</keyword>
<dbReference type="EMBL" id="FWYE01000001">
    <property type="protein sequence ID" value="SMD30675.1"/>
    <property type="molecule type" value="Genomic_DNA"/>
</dbReference>
<dbReference type="GO" id="GO:0019843">
    <property type="term" value="F:rRNA binding"/>
    <property type="evidence" value="ECO:0007669"/>
    <property type="project" value="UniProtKB-UniRule"/>
</dbReference>
<dbReference type="GO" id="GO:0006412">
    <property type="term" value="P:translation"/>
    <property type="evidence" value="ECO:0007669"/>
    <property type="project" value="UniProtKB-UniRule"/>
</dbReference>
<dbReference type="RefSeq" id="WP_011177239.1">
    <property type="nucleotide sequence ID" value="NC_005877.1"/>
</dbReference>
<dbReference type="SMR" id="A0A8G2L7U9"/>
<dbReference type="GeneID" id="2844951"/>
<dbReference type="SUPFAM" id="SSF56808">
    <property type="entry name" value="Ribosomal protein L1"/>
    <property type="match status" value="1"/>
</dbReference>
<dbReference type="PIRSF" id="PIRSF002155">
    <property type="entry name" value="Ribosomal_L1"/>
    <property type="match status" value="1"/>
</dbReference>
<evidence type="ECO:0000256" key="11">
    <source>
        <dbReference type="HAMAP-Rule" id="MF_01318"/>
    </source>
</evidence>
<dbReference type="GO" id="GO:0006417">
    <property type="term" value="P:regulation of translation"/>
    <property type="evidence" value="ECO:0007669"/>
    <property type="project" value="UniProtKB-KW"/>
</dbReference>
<evidence type="ECO:0000256" key="10">
    <source>
        <dbReference type="ARBA" id="ARBA00045545"/>
    </source>
</evidence>
<keyword evidence="7 11" id="KW-0694">RNA-binding</keyword>
<dbReference type="AlphaFoldDB" id="A0A8G2L7U9"/>
<keyword evidence="6 11" id="KW-0810">Translation regulation</keyword>
<protein>
    <recommendedName>
        <fullName evidence="11">Large ribosomal subunit protein uL1</fullName>
    </recommendedName>
</protein>
<evidence type="ECO:0000256" key="5">
    <source>
        <dbReference type="ARBA" id="ARBA00022730"/>
    </source>
</evidence>
<accession>A0A8G2L7U9</accession>
<dbReference type="Gene3D" id="3.40.50.790">
    <property type="match status" value="1"/>
</dbReference>
<keyword evidence="9 11" id="KW-0687">Ribonucleoprotein</keyword>
<name>A0A8G2L7U9_PICTO</name>
<dbReference type="NCBIfam" id="NF003244">
    <property type="entry name" value="PRK04203.1"/>
    <property type="match status" value="1"/>
</dbReference>
<proteinExistence type="inferred from homology"/>
<dbReference type="GO" id="GO:0000049">
    <property type="term" value="F:tRNA binding"/>
    <property type="evidence" value="ECO:0007669"/>
    <property type="project" value="UniProtKB-KW"/>
</dbReference>
<evidence type="ECO:0000256" key="4">
    <source>
        <dbReference type="ARBA" id="ARBA00022555"/>
    </source>
</evidence>
<evidence type="ECO:0000256" key="8">
    <source>
        <dbReference type="ARBA" id="ARBA00022980"/>
    </source>
</evidence>
<evidence type="ECO:0000256" key="6">
    <source>
        <dbReference type="ARBA" id="ARBA00022845"/>
    </source>
</evidence>
<comment type="similarity">
    <text evidence="1 11 12">Belongs to the universal ribosomal protein uL1 family.</text>
</comment>
<dbReference type="InterPro" id="IPR023669">
    <property type="entry name" value="Ribosomal_uL1_arc"/>
</dbReference>
<sequence>MVRNEIKAVKEESKKRNFLESIEISINLKDVDLSDPKKRINEEIVLPSGRGKDLKVALISSEEMKLKAKNADYTFSPEDVSKFVDDKKSFKKLANKVDFFVAESTLMSSIGKNLGVILGPRGKIPRPVPPGQDPTALIENLKKSVRARSRDRRTFHVPIGTREMSDDDLYNNFVTVYKRIVSRLDKGPGNIDSIYIKTTMGKAIKVETGDLND</sequence>
<dbReference type="GO" id="GO:0015934">
    <property type="term" value="C:large ribosomal subunit"/>
    <property type="evidence" value="ECO:0007669"/>
    <property type="project" value="InterPro"/>
</dbReference>